<dbReference type="SMART" id="SM00530">
    <property type="entry name" value="HTH_XRE"/>
    <property type="match status" value="1"/>
</dbReference>
<dbReference type="InterPro" id="IPR001387">
    <property type="entry name" value="Cro/C1-type_HTH"/>
</dbReference>
<organism evidence="2">
    <name type="scientific">Gordonia sp. MP11Mi</name>
    <dbReference type="NCBI Taxonomy" id="3022769"/>
    <lineage>
        <taxon>Bacteria</taxon>
        <taxon>Bacillati</taxon>
        <taxon>Actinomycetota</taxon>
        <taxon>Actinomycetes</taxon>
        <taxon>Mycobacteriales</taxon>
        <taxon>Gordoniaceae</taxon>
        <taxon>Gordonia</taxon>
    </lineage>
</organism>
<dbReference type="PROSITE" id="PS50943">
    <property type="entry name" value="HTH_CROC1"/>
    <property type="match status" value="1"/>
</dbReference>
<evidence type="ECO:0000259" key="1">
    <source>
        <dbReference type="PROSITE" id="PS50943"/>
    </source>
</evidence>
<dbReference type="AlphaFoldDB" id="A0AA97CV93"/>
<evidence type="ECO:0000313" key="2">
    <source>
        <dbReference type="EMBL" id="WOC11358.1"/>
    </source>
</evidence>
<reference evidence="2" key="1">
    <citation type="submission" date="2023-06" db="EMBL/GenBank/DDBJ databases">
        <title>Gordonia sp. nov. and Pseudochrobactrum sp. nov., two species isolated from the burying beetle Nicrophorus vespilloides.</title>
        <authorList>
            <person name="Poehlein A."/>
            <person name="Guzman J."/>
            <person name="Daniel R."/>
            <person name="Vilcinskas A."/>
        </authorList>
    </citation>
    <scope>NUCLEOTIDE SEQUENCE</scope>
    <source>
        <strain evidence="2">MP11Mi</strain>
    </source>
</reference>
<proteinExistence type="predicted"/>
<dbReference type="InterPro" id="IPR010982">
    <property type="entry name" value="Lambda_DNA-bd_dom_sf"/>
</dbReference>
<name>A0AA97CV93_9ACTN</name>
<dbReference type="Gene3D" id="1.10.260.40">
    <property type="entry name" value="lambda repressor-like DNA-binding domains"/>
    <property type="match status" value="1"/>
</dbReference>
<sequence length="130" mass="14501">MRCVSVSVEQVDETRWGALEWDTYADALGYRLVVLRKARGYSQEALAERSGMHRNQISNLERGTSNREPHVADPLLSTVYRLAGALDVPPAYLMPDLRSPVVARSFEQSSSAELSAVEAALRDLLDRKLL</sequence>
<dbReference type="GO" id="GO:0003677">
    <property type="term" value="F:DNA binding"/>
    <property type="evidence" value="ECO:0007669"/>
    <property type="project" value="InterPro"/>
</dbReference>
<gene>
    <name evidence="2" type="ORF">MP11Mi_04250</name>
</gene>
<dbReference type="Pfam" id="PF01381">
    <property type="entry name" value="HTH_3"/>
    <property type="match status" value="1"/>
</dbReference>
<dbReference type="EMBL" id="CP128986">
    <property type="protein sequence ID" value="WOC11358.1"/>
    <property type="molecule type" value="Genomic_DNA"/>
</dbReference>
<dbReference type="CDD" id="cd00093">
    <property type="entry name" value="HTH_XRE"/>
    <property type="match status" value="1"/>
</dbReference>
<dbReference type="SUPFAM" id="SSF47413">
    <property type="entry name" value="lambda repressor-like DNA-binding domains"/>
    <property type="match status" value="1"/>
</dbReference>
<protein>
    <recommendedName>
        <fullName evidence="1">HTH cro/C1-type domain-containing protein</fullName>
    </recommendedName>
</protein>
<accession>A0AA97CV93</accession>
<feature type="domain" description="HTH cro/C1-type" evidence="1">
    <location>
        <begin position="32"/>
        <end position="93"/>
    </location>
</feature>